<reference evidence="8 9" key="1">
    <citation type="submission" date="2023-08" db="EMBL/GenBank/DDBJ databases">
        <title>Microbacterium psychrotolerans sp. nov., a psychrotolerant bacterium isolated from soil in Heilongjiang Province, China.</title>
        <authorList>
            <person name="An P."/>
            <person name="Zhao D."/>
            <person name="Xiang H."/>
        </authorList>
    </citation>
    <scope>NUCLEOTIDE SEQUENCE [LARGE SCALE GENOMIC DNA]</scope>
    <source>
        <strain evidence="8 9">QXD-8</strain>
    </source>
</reference>
<evidence type="ECO:0000313" key="9">
    <source>
        <dbReference type="Proteomes" id="UP001235133"/>
    </source>
</evidence>
<evidence type="ECO:0000256" key="2">
    <source>
        <dbReference type="ARBA" id="ARBA00005272"/>
    </source>
</evidence>
<feature type="domain" description="FAD/NAD(P)-binding" evidence="7">
    <location>
        <begin position="3"/>
        <end position="285"/>
    </location>
</feature>
<sequence>MTRVVLLGGGYVTLHAYATLARRRGRDISSGALEIVVISADHAHRFHGFTGELVAGMIQPDRAATPLAEAMPLARIIDGRALSIDTVHQSVSYRRGENEIGVLTYDHLVVGTGAKEPASEVAGLEQYGRTLRGPDEIAALAEHLGTVPGAPVVVAGGGIAGAELAAAIADRGHPVTLVHSRSRILGEWSDQPGLVARAEKELDRLGVRVMPGVRLAEVTPTTAVLSDGTTLAAATVVAATGQRPVYLPGLDPWRDERGRLRTQRTLAVRYGVWAAGDGARVEHPRNGEPVPANALWAIKGGDHIGRAIARRLDGKAPRAFTYGGLGRAASFGYGRGISELYGVPFTGALAWLLRLVFFLRFMPSRARAAGVVGDLVRFAVTPRPRRRVAALQVGRPSTVHPAVSAEAA</sequence>
<dbReference type="InterPro" id="IPR036188">
    <property type="entry name" value="FAD/NAD-bd_sf"/>
</dbReference>
<comment type="cofactor">
    <cofactor evidence="1">
        <name>FAD</name>
        <dbReference type="ChEBI" id="CHEBI:57692"/>
    </cofactor>
</comment>
<evidence type="ECO:0000256" key="4">
    <source>
        <dbReference type="ARBA" id="ARBA00022827"/>
    </source>
</evidence>
<keyword evidence="3" id="KW-0285">Flavoprotein</keyword>
<dbReference type="InterPro" id="IPR051169">
    <property type="entry name" value="NADH-Q_oxidoreductase"/>
</dbReference>
<comment type="caution">
    <text evidence="8">The sequence shown here is derived from an EMBL/GenBank/DDBJ whole genome shotgun (WGS) entry which is preliminary data.</text>
</comment>
<dbReference type="PRINTS" id="PR00368">
    <property type="entry name" value="FADPNR"/>
</dbReference>
<keyword evidence="6" id="KW-1133">Transmembrane helix</keyword>
<dbReference type="InterPro" id="IPR023753">
    <property type="entry name" value="FAD/NAD-binding_dom"/>
</dbReference>
<dbReference type="EMBL" id="JAVFWO010000012">
    <property type="protein sequence ID" value="MDQ7880424.1"/>
    <property type="molecule type" value="Genomic_DNA"/>
</dbReference>
<keyword evidence="6" id="KW-0472">Membrane</keyword>
<dbReference type="SUPFAM" id="SSF51905">
    <property type="entry name" value="FAD/NAD(P)-binding domain"/>
    <property type="match status" value="2"/>
</dbReference>
<evidence type="ECO:0000313" key="8">
    <source>
        <dbReference type="EMBL" id="MDQ7880424.1"/>
    </source>
</evidence>
<evidence type="ECO:0000256" key="1">
    <source>
        <dbReference type="ARBA" id="ARBA00001974"/>
    </source>
</evidence>
<keyword evidence="5" id="KW-0560">Oxidoreductase</keyword>
<evidence type="ECO:0000256" key="6">
    <source>
        <dbReference type="SAM" id="Phobius"/>
    </source>
</evidence>
<protein>
    <submittedName>
        <fullName evidence="8">FAD-dependent oxidoreductase</fullName>
    </submittedName>
</protein>
<gene>
    <name evidence="8" type="ORF">Q9R08_20725</name>
</gene>
<evidence type="ECO:0000259" key="7">
    <source>
        <dbReference type="Pfam" id="PF07992"/>
    </source>
</evidence>
<name>A0ABU0Z982_9MICO</name>
<accession>A0ABU0Z982</accession>
<keyword evidence="6" id="KW-0812">Transmembrane</keyword>
<dbReference type="PANTHER" id="PTHR42913">
    <property type="entry name" value="APOPTOSIS-INDUCING FACTOR 1"/>
    <property type="match status" value="1"/>
</dbReference>
<dbReference type="Pfam" id="PF07992">
    <property type="entry name" value="Pyr_redox_2"/>
    <property type="match status" value="1"/>
</dbReference>
<dbReference type="Gene3D" id="3.50.50.100">
    <property type="match status" value="1"/>
</dbReference>
<dbReference type="PANTHER" id="PTHR42913:SF3">
    <property type="entry name" value="64 KDA MITOCHONDRIAL NADH DEHYDROGENASE (EUROFUNG)"/>
    <property type="match status" value="1"/>
</dbReference>
<organism evidence="8 9">
    <name type="scientific">Microbacterium psychrotolerans</name>
    <dbReference type="NCBI Taxonomy" id="3068321"/>
    <lineage>
        <taxon>Bacteria</taxon>
        <taxon>Bacillati</taxon>
        <taxon>Actinomycetota</taxon>
        <taxon>Actinomycetes</taxon>
        <taxon>Micrococcales</taxon>
        <taxon>Microbacteriaceae</taxon>
        <taxon>Microbacterium</taxon>
    </lineage>
</organism>
<dbReference type="RefSeq" id="WP_308870176.1">
    <property type="nucleotide sequence ID" value="NZ_JAVFWO010000012.1"/>
</dbReference>
<evidence type="ECO:0000256" key="5">
    <source>
        <dbReference type="ARBA" id="ARBA00023002"/>
    </source>
</evidence>
<proteinExistence type="inferred from homology"/>
<feature type="transmembrane region" description="Helical" evidence="6">
    <location>
        <begin position="340"/>
        <end position="359"/>
    </location>
</feature>
<dbReference type="Proteomes" id="UP001235133">
    <property type="component" value="Unassembled WGS sequence"/>
</dbReference>
<evidence type="ECO:0000256" key="3">
    <source>
        <dbReference type="ARBA" id="ARBA00022630"/>
    </source>
</evidence>
<keyword evidence="4" id="KW-0274">FAD</keyword>
<comment type="similarity">
    <text evidence="2">Belongs to the NADH dehydrogenase family.</text>
</comment>
<keyword evidence="9" id="KW-1185">Reference proteome</keyword>